<evidence type="ECO:0000313" key="3">
    <source>
        <dbReference type="Proteomes" id="UP000481109"/>
    </source>
</evidence>
<protein>
    <submittedName>
        <fullName evidence="2">Uncharacterized protein</fullName>
    </submittedName>
</protein>
<sequence>MALTSCSESPGDLTVEGSPPASPYDGPLDLPVKEVPDEDPDDAYTPIQSLGSAGRALECDWEVMSGGKGDRWSKSDGGGTPEDGLRLYFEIYQPGLPTSGYRIERKEKGRVLFSYDVRGRTKVAVIVAKDQPRRPGWGPDTSAHCDVAELPESFTDDMADDIWHDLDGRRVPTAIITSSEGSGHCDWQRAHFLELGSGMKRVLYARDPHTVLPDTMLISRYEKDVELPADAKDSGYRLDDWQLWRTDSKSAVYVRTSDAVEKWPAVRKGMACA</sequence>
<dbReference type="Proteomes" id="UP000481109">
    <property type="component" value="Unassembled WGS sequence"/>
</dbReference>
<reference evidence="2 3" key="1">
    <citation type="submission" date="2020-02" db="EMBL/GenBank/DDBJ databases">
        <title>Whole-genome analyses of novel actinobacteria.</title>
        <authorList>
            <person name="Sahin N."/>
            <person name="Tokatli A."/>
        </authorList>
    </citation>
    <scope>NUCLEOTIDE SEQUENCE [LARGE SCALE GENOMIC DNA]</scope>
    <source>
        <strain evidence="2 3">YC504</strain>
    </source>
</reference>
<dbReference type="EMBL" id="JAAKZW010000015">
    <property type="protein sequence ID" value="NGO75513.1"/>
    <property type="molecule type" value="Genomic_DNA"/>
</dbReference>
<keyword evidence="3" id="KW-1185">Reference proteome</keyword>
<organism evidence="2 3">
    <name type="scientific">Streptomyces mesophilus</name>
    <dbReference type="NCBI Taxonomy" id="1775132"/>
    <lineage>
        <taxon>Bacteria</taxon>
        <taxon>Bacillati</taxon>
        <taxon>Actinomycetota</taxon>
        <taxon>Actinomycetes</taxon>
        <taxon>Kitasatosporales</taxon>
        <taxon>Streptomycetaceae</taxon>
        <taxon>Streptomyces</taxon>
    </lineage>
</organism>
<accession>A0A6G4XE52</accession>
<name>A0A6G4XE52_9ACTN</name>
<feature type="region of interest" description="Disordered" evidence="1">
    <location>
        <begin position="1"/>
        <end position="46"/>
    </location>
</feature>
<evidence type="ECO:0000313" key="2">
    <source>
        <dbReference type="EMBL" id="NGO75513.1"/>
    </source>
</evidence>
<gene>
    <name evidence="2" type="ORF">G6045_07450</name>
</gene>
<evidence type="ECO:0000256" key="1">
    <source>
        <dbReference type="SAM" id="MobiDB-lite"/>
    </source>
</evidence>
<proteinExistence type="predicted"/>
<dbReference type="AlphaFoldDB" id="A0A6G4XE52"/>
<comment type="caution">
    <text evidence="2">The sequence shown here is derived from an EMBL/GenBank/DDBJ whole genome shotgun (WGS) entry which is preliminary data.</text>
</comment>